<keyword evidence="1" id="KW-0472">Membrane</keyword>
<dbReference type="EMBL" id="JNSL01000072">
    <property type="protein sequence ID" value="KGA16940.1"/>
    <property type="molecule type" value="Genomic_DNA"/>
</dbReference>
<evidence type="ECO:0000256" key="1">
    <source>
        <dbReference type="SAM" id="Phobius"/>
    </source>
</evidence>
<gene>
    <name evidence="2" type="ORF">GM51_11455</name>
</gene>
<dbReference type="AlphaFoldDB" id="A0A094PYS6"/>
<comment type="caution">
    <text evidence="2">The sequence shown here is derived from an EMBL/GenBank/DDBJ whole genome shotgun (WGS) entry which is preliminary data.</text>
</comment>
<keyword evidence="1" id="KW-0812">Transmembrane</keyword>
<feature type="transmembrane region" description="Helical" evidence="1">
    <location>
        <begin position="291"/>
        <end position="312"/>
    </location>
</feature>
<proteinExistence type="predicted"/>
<name>A0A094PYS6_9ZZZZ</name>
<protein>
    <recommendedName>
        <fullName evidence="3">Glycosyltransferase RgtA/B/C/D-like domain-containing protein</fullName>
    </recommendedName>
</protein>
<sequence>MDDWTIFGSRLGHLDRLGFDDFVLRRHNEHLMGGMVLWDVGLAKFFGLRNYLPWLITVQLANCFVSWVFFRYMIRVGLATLVAAIIAPFFMIWAPLNSVTYWAPEAVFTISLACLMVHFRFLVLDTSSTKALVLGTSAAMLGIFIHSVCAVLIPISMIVLVIQRKWRTALVASVPLVMYGLWFLTYQKLPQAHRGSLAPAQELPQIRTVGLFFECTWKILSRTLWINSSPLIACVFLLLVVIGFCVCFKRGGEQRFIATSAVIASIIFLSGIAWSRAYFMKLMQQDPPGRYGAVVFLLLLPLAILPISIVGRKIQLLNQIPKKLLYFSAIAFASLVTLLNFTFRQPFDDVYFPFANASMAQIQTLADDPNLDSSDPEKFVFGDNPWIDLTYGDVARLVRLGWL</sequence>
<feature type="transmembrane region" description="Helical" evidence="1">
    <location>
        <begin position="324"/>
        <end position="343"/>
    </location>
</feature>
<feature type="transmembrane region" description="Helical" evidence="1">
    <location>
        <begin position="230"/>
        <end position="249"/>
    </location>
</feature>
<evidence type="ECO:0008006" key="3">
    <source>
        <dbReference type="Google" id="ProtNLM"/>
    </source>
</evidence>
<feature type="transmembrane region" description="Helical" evidence="1">
    <location>
        <begin position="143"/>
        <end position="162"/>
    </location>
</feature>
<reference evidence="2" key="1">
    <citation type="submission" date="2014-06" db="EMBL/GenBank/DDBJ databases">
        <title>Key roles for freshwater Actinobacteria revealed by deep metagenomic sequencing.</title>
        <authorList>
            <person name="Ghai R."/>
            <person name="Mizuno C.M."/>
            <person name="Picazo A."/>
            <person name="Camacho A."/>
            <person name="Rodriguez-Valera F."/>
        </authorList>
    </citation>
    <scope>NUCLEOTIDE SEQUENCE</scope>
</reference>
<keyword evidence="1" id="KW-1133">Transmembrane helix</keyword>
<feature type="transmembrane region" description="Helical" evidence="1">
    <location>
        <begin position="169"/>
        <end position="186"/>
    </location>
</feature>
<feature type="transmembrane region" description="Helical" evidence="1">
    <location>
        <begin position="76"/>
        <end position="94"/>
    </location>
</feature>
<organism evidence="2">
    <name type="scientific">freshwater metagenome</name>
    <dbReference type="NCBI Taxonomy" id="449393"/>
    <lineage>
        <taxon>unclassified sequences</taxon>
        <taxon>metagenomes</taxon>
        <taxon>ecological metagenomes</taxon>
    </lineage>
</organism>
<accession>A0A094PYS6</accession>
<feature type="transmembrane region" description="Helical" evidence="1">
    <location>
        <begin position="51"/>
        <end position="70"/>
    </location>
</feature>
<evidence type="ECO:0000313" key="2">
    <source>
        <dbReference type="EMBL" id="KGA16940.1"/>
    </source>
</evidence>
<feature type="transmembrane region" description="Helical" evidence="1">
    <location>
        <begin position="256"/>
        <end position="279"/>
    </location>
</feature>